<organism evidence="1">
    <name type="scientific">Anguilla anguilla</name>
    <name type="common">European freshwater eel</name>
    <name type="synonym">Muraena anguilla</name>
    <dbReference type="NCBI Taxonomy" id="7936"/>
    <lineage>
        <taxon>Eukaryota</taxon>
        <taxon>Metazoa</taxon>
        <taxon>Chordata</taxon>
        <taxon>Craniata</taxon>
        <taxon>Vertebrata</taxon>
        <taxon>Euteleostomi</taxon>
        <taxon>Actinopterygii</taxon>
        <taxon>Neopterygii</taxon>
        <taxon>Teleostei</taxon>
        <taxon>Anguilliformes</taxon>
        <taxon>Anguillidae</taxon>
        <taxon>Anguilla</taxon>
    </lineage>
</organism>
<proteinExistence type="predicted"/>
<protein>
    <submittedName>
        <fullName evidence="1">Uncharacterized protein</fullName>
    </submittedName>
</protein>
<sequence>MWPQGTQPLLQHGDDKDGCICAQRAGDGMNTIVYCSVGTRGLCVVSH</sequence>
<evidence type="ECO:0000313" key="1">
    <source>
        <dbReference type="EMBL" id="JAH20519.1"/>
    </source>
</evidence>
<accession>A0A0E9QUK7</accession>
<reference evidence="1" key="2">
    <citation type="journal article" date="2015" name="Fish Shellfish Immunol.">
        <title>Early steps in the European eel (Anguilla anguilla)-Vibrio vulnificus interaction in the gills: Role of the RtxA13 toxin.</title>
        <authorList>
            <person name="Callol A."/>
            <person name="Pajuelo D."/>
            <person name="Ebbesson L."/>
            <person name="Teles M."/>
            <person name="MacKenzie S."/>
            <person name="Amaro C."/>
        </authorList>
    </citation>
    <scope>NUCLEOTIDE SEQUENCE</scope>
</reference>
<dbReference type="AlphaFoldDB" id="A0A0E9QUK7"/>
<reference evidence="1" key="1">
    <citation type="submission" date="2014-11" db="EMBL/GenBank/DDBJ databases">
        <authorList>
            <person name="Amaro Gonzalez C."/>
        </authorList>
    </citation>
    <scope>NUCLEOTIDE SEQUENCE</scope>
</reference>
<name>A0A0E9QUK7_ANGAN</name>
<dbReference type="EMBL" id="GBXM01088058">
    <property type="protein sequence ID" value="JAH20519.1"/>
    <property type="molecule type" value="Transcribed_RNA"/>
</dbReference>